<sequence length="666" mass="74274">MMHFTYTRHHLSVAIALVLYTNASHAEQHTVNTVSLAPIVVTANHGHQANGLIVTADPKQPIQPIPAVDGASYLQSIVGFNAVKSSGTVNSDITFRGMFGSRIKVLNNNSENLGACGGRMDAPTSYISPESFDQITVIKGPQTVRFSQPGSAATVLYDRGPVRFKAGQFYQGQASVVAGSYGRLDQNIDTAIGDENKYIRLMGNRSTSNDYKDGHGQRVHSSWEKWNADVALGFTPSDNTWIEATAGKSDGQVAYAGRGMDGTRFERESLGLRVQQKELTTWLKKIDLQVNYNLNDHVMDNYRLRPVKSMPMVSNVARKTITARAEATLEWGALSILTGIDHQYSSHSMRRGLNYPSLPRQTDMRFDSYGIFAEGTYALSDRQHIVTGLRADITHVQDERDKTKLFNQSRRSVLPSGFLRLESDYPEYHLNTYIGLGHVQRLPDYWELFSPVSIDGSSNVFNGVKPEKTTQFDLGYQYQNAALTHWASAYVGHVSDFILMQYGQGTHVTNVNAHIAGGEFGLGYQFTDHIDADLSAMYAWGKNTTQRRDLPQIAPFETRMNLRYRTEKYSIGALWRLVAAQNRYAEKQGNIVGYDLGPSAGFGTLSLNATYILAPTTQLAIGIDNVFDRYYTEHLNKLGNPNAGMIGTEQIYNIGRNYWARIQFKF</sequence>
<keyword evidence="13" id="KW-1185">Reference proteome</keyword>
<comment type="similarity">
    <text evidence="8">Belongs to the TonB-dependent receptor family.</text>
</comment>
<gene>
    <name evidence="12" type="ORF">SAMN05444584_0511</name>
</gene>
<dbReference type="Proteomes" id="UP000243463">
    <property type="component" value="Unassembled WGS sequence"/>
</dbReference>
<keyword evidence="7" id="KW-0998">Cell outer membrane</keyword>
<protein>
    <submittedName>
        <fullName evidence="12">Iron complex outermembrane recepter protein</fullName>
    </submittedName>
</protein>
<dbReference type="OrthoDB" id="5332150at2"/>
<dbReference type="SUPFAM" id="SSF56935">
    <property type="entry name" value="Porins"/>
    <property type="match status" value="1"/>
</dbReference>
<dbReference type="InterPro" id="IPR039426">
    <property type="entry name" value="TonB-dep_rcpt-like"/>
</dbReference>
<dbReference type="InterPro" id="IPR036942">
    <property type="entry name" value="Beta-barrel_TonB_sf"/>
</dbReference>
<dbReference type="GO" id="GO:0015344">
    <property type="term" value="F:siderophore uptake transmembrane transporter activity"/>
    <property type="evidence" value="ECO:0007669"/>
    <property type="project" value="TreeGrafter"/>
</dbReference>
<evidence type="ECO:0000256" key="8">
    <source>
        <dbReference type="RuleBase" id="RU003357"/>
    </source>
</evidence>
<dbReference type="PANTHER" id="PTHR30069:SF49">
    <property type="entry name" value="OUTER MEMBRANE PROTEIN C"/>
    <property type="match status" value="1"/>
</dbReference>
<evidence type="ECO:0000259" key="11">
    <source>
        <dbReference type="Pfam" id="PF07715"/>
    </source>
</evidence>
<evidence type="ECO:0000256" key="6">
    <source>
        <dbReference type="ARBA" id="ARBA00023136"/>
    </source>
</evidence>
<dbReference type="Gene3D" id="2.40.170.20">
    <property type="entry name" value="TonB-dependent receptor, beta-barrel domain"/>
    <property type="match status" value="1"/>
</dbReference>
<evidence type="ECO:0000256" key="4">
    <source>
        <dbReference type="ARBA" id="ARBA00022692"/>
    </source>
</evidence>
<name>A0A217EE60_9GAMM</name>
<evidence type="ECO:0000256" key="9">
    <source>
        <dbReference type="SAM" id="SignalP"/>
    </source>
</evidence>
<keyword evidence="6 8" id="KW-0472">Membrane</keyword>
<organism evidence="12 13">
    <name type="scientific">Acinetobacter apis</name>
    <dbReference type="NCBI Taxonomy" id="1229165"/>
    <lineage>
        <taxon>Bacteria</taxon>
        <taxon>Pseudomonadati</taxon>
        <taxon>Pseudomonadota</taxon>
        <taxon>Gammaproteobacteria</taxon>
        <taxon>Moraxellales</taxon>
        <taxon>Moraxellaceae</taxon>
        <taxon>Acinetobacter</taxon>
    </lineage>
</organism>
<proteinExistence type="inferred from homology"/>
<dbReference type="InterPro" id="IPR012910">
    <property type="entry name" value="Plug_dom"/>
</dbReference>
<feature type="signal peptide" evidence="9">
    <location>
        <begin position="1"/>
        <end position="26"/>
    </location>
</feature>
<keyword evidence="3" id="KW-1134">Transmembrane beta strand</keyword>
<dbReference type="Pfam" id="PF07715">
    <property type="entry name" value="Plug"/>
    <property type="match status" value="1"/>
</dbReference>
<feature type="chain" id="PRO_5013301711" evidence="9">
    <location>
        <begin position="27"/>
        <end position="666"/>
    </location>
</feature>
<dbReference type="InterPro" id="IPR010100">
    <property type="entry name" value="TonB-dep_Cu_rcpt"/>
</dbReference>
<keyword evidence="4" id="KW-0812">Transmembrane</keyword>
<feature type="domain" description="TonB-dependent receptor-like beta-barrel" evidence="10">
    <location>
        <begin position="208"/>
        <end position="626"/>
    </location>
</feature>
<evidence type="ECO:0000313" key="13">
    <source>
        <dbReference type="Proteomes" id="UP000243463"/>
    </source>
</evidence>
<dbReference type="AlphaFoldDB" id="A0A217EE60"/>
<dbReference type="InterPro" id="IPR037066">
    <property type="entry name" value="Plug_dom_sf"/>
</dbReference>
<dbReference type="NCBIfam" id="TIGR01778">
    <property type="entry name" value="TonB-copper"/>
    <property type="match status" value="1"/>
</dbReference>
<evidence type="ECO:0000256" key="5">
    <source>
        <dbReference type="ARBA" id="ARBA00023077"/>
    </source>
</evidence>
<dbReference type="Pfam" id="PF00593">
    <property type="entry name" value="TonB_dep_Rec_b-barrel"/>
    <property type="match status" value="1"/>
</dbReference>
<evidence type="ECO:0000259" key="10">
    <source>
        <dbReference type="Pfam" id="PF00593"/>
    </source>
</evidence>
<dbReference type="RefSeq" id="WP_088822628.1">
    <property type="nucleotide sequence ID" value="NZ_FZLN01000001.1"/>
</dbReference>
<evidence type="ECO:0000256" key="3">
    <source>
        <dbReference type="ARBA" id="ARBA00022452"/>
    </source>
</evidence>
<evidence type="ECO:0000256" key="2">
    <source>
        <dbReference type="ARBA" id="ARBA00022448"/>
    </source>
</evidence>
<dbReference type="Gene3D" id="2.170.130.10">
    <property type="entry name" value="TonB-dependent receptor, plug domain"/>
    <property type="match status" value="1"/>
</dbReference>
<reference evidence="13" key="1">
    <citation type="submission" date="2017-06" db="EMBL/GenBank/DDBJ databases">
        <authorList>
            <person name="Varghese N."/>
            <person name="Submissions S."/>
        </authorList>
    </citation>
    <scope>NUCLEOTIDE SEQUENCE [LARGE SCALE GENOMIC DNA]</scope>
    <source>
        <strain evidence="13">ANC 5114</strain>
    </source>
</reference>
<accession>A0A217EE60</accession>
<dbReference type="CDD" id="cd01347">
    <property type="entry name" value="ligand_gated_channel"/>
    <property type="match status" value="1"/>
</dbReference>
<evidence type="ECO:0000313" key="12">
    <source>
        <dbReference type="EMBL" id="SNQ28587.1"/>
    </source>
</evidence>
<keyword evidence="9" id="KW-0732">Signal</keyword>
<dbReference type="GO" id="GO:0044718">
    <property type="term" value="P:siderophore transmembrane transport"/>
    <property type="evidence" value="ECO:0007669"/>
    <property type="project" value="TreeGrafter"/>
</dbReference>
<keyword evidence="2" id="KW-0813">Transport</keyword>
<dbReference type="InterPro" id="IPR000531">
    <property type="entry name" value="Beta-barrel_TonB"/>
</dbReference>
<keyword evidence="5 8" id="KW-0798">TonB box</keyword>
<feature type="domain" description="TonB-dependent receptor plug" evidence="11">
    <location>
        <begin position="60"/>
        <end position="150"/>
    </location>
</feature>
<dbReference type="EMBL" id="FZLN01000001">
    <property type="protein sequence ID" value="SNQ28587.1"/>
    <property type="molecule type" value="Genomic_DNA"/>
</dbReference>
<dbReference type="PANTHER" id="PTHR30069">
    <property type="entry name" value="TONB-DEPENDENT OUTER MEMBRANE RECEPTOR"/>
    <property type="match status" value="1"/>
</dbReference>
<evidence type="ECO:0000256" key="7">
    <source>
        <dbReference type="ARBA" id="ARBA00023237"/>
    </source>
</evidence>
<dbReference type="GO" id="GO:0009279">
    <property type="term" value="C:cell outer membrane"/>
    <property type="evidence" value="ECO:0007669"/>
    <property type="project" value="UniProtKB-SubCell"/>
</dbReference>
<evidence type="ECO:0000256" key="1">
    <source>
        <dbReference type="ARBA" id="ARBA00004571"/>
    </source>
</evidence>
<comment type="subcellular location">
    <subcellularLocation>
        <location evidence="1">Cell outer membrane</location>
        <topology evidence="1">Multi-pass membrane protein</topology>
    </subcellularLocation>
</comment>